<reference evidence="1 2" key="1">
    <citation type="journal article" date="2013" name="PLoS Genet.">
        <title>Distinctive expansion of potential virulence genes in the genome of the oomycete fish pathogen Saprolegnia parasitica.</title>
        <authorList>
            <person name="Jiang R.H."/>
            <person name="de Bruijn I."/>
            <person name="Haas B.J."/>
            <person name="Belmonte R."/>
            <person name="Lobach L."/>
            <person name="Christie J."/>
            <person name="van den Ackerveken G."/>
            <person name="Bottin A."/>
            <person name="Bulone V."/>
            <person name="Diaz-Moreno S.M."/>
            <person name="Dumas B."/>
            <person name="Fan L."/>
            <person name="Gaulin E."/>
            <person name="Govers F."/>
            <person name="Grenville-Briggs L.J."/>
            <person name="Horner N.R."/>
            <person name="Levin J.Z."/>
            <person name="Mammella M."/>
            <person name="Meijer H.J."/>
            <person name="Morris P."/>
            <person name="Nusbaum C."/>
            <person name="Oome S."/>
            <person name="Phillips A.J."/>
            <person name="van Rooyen D."/>
            <person name="Rzeszutek E."/>
            <person name="Saraiva M."/>
            <person name="Secombes C.J."/>
            <person name="Seidl M.F."/>
            <person name="Snel B."/>
            <person name="Stassen J.H."/>
            <person name="Sykes S."/>
            <person name="Tripathy S."/>
            <person name="van den Berg H."/>
            <person name="Vega-Arreguin J.C."/>
            <person name="Wawra S."/>
            <person name="Young S.K."/>
            <person name="Zeng Q."/>
            <person name="Dieguez-Uribeondo J."/>
            <person name="Russ C."/>
            <person name="Tyler B.M."/>
            <person name="van West P."/>
        </authorList>
    </citation>
    <scope>NUCLEOTIDE SEQUENCE [LARGE SCALE GENOMIC DNA]</scope>
    <source>
        <strain evidence="1 2">CBS 223.65</strain>
    </source>
</reference>
<organism evidence="1 2">
    <name type="scientific">Saprolegnia parasitica (strain CBS 223.65)</name>
    <dbReference type="NCBI Taxonomy" id="695850"/>
    <lineage>
        <taxon>Eukaryota</taxon>
        <taxon>Sar</taxon>
        <taxon>Stramenopiles</taxon>
        <taxon>Oomycota</taxon>
        <taxon>Saprolegniomycetes</taxon>
        <taxon>Saprolegniales</taxon>
        <taxon>Saprolegniaceae</taxon>
        <taxon>Saprolegnia</taxon>
    </lineage>
</organism>
<sequence length="166" mass="17766">MAGVQTLADAIQLTPASFGRDRHLVNVPAHMAALQQRYADPTSTLSTHALFVSPTKAYLALALHLSTVQATWRSSSDGFATRPGDISDARARGVSRPHCMPAVVTPTLMDLVAMAGDLPLLHWLHDAGAICTTDAMDGAAVNDVVAFLHVARTEGIAARSWRRWPC</sequence>
<dbReference type="GeneID" id="24133216"/>
<evidence type="ECO:0000313" key="2">
    <source>
        <dbReference type="Proteomes" id="UP000030745"/>
    </source>
</evidence>
<evidence type="ECO:0000313" key="1">
    <source>
        <dbReference type="EMBL" id="KDO23216.1"/>
    </source>
</evidence>
<dbReference type="AlphaFoldDB" id="A0A067C9M1"/>
<protein>
    <submittedName>
        <fullName evidence="1">Uncharacterized protein</fullName>
    </submittedName>
</protein>
<accession>A0A067C9M1</accession>
<dbReference type="KEGG" id="spar:SPRG_11148"/>
<keyword evidence="2" id="KW-1185">Reference proteome</keyword>
<dbReference type="EMBL" id="KK583256">
    <property type="protein sequence ID" value="KDO23216.1"/>
    <property type="molecule type" value="Genomic_DNA"/>
</dbReference>
<proteinExistence type="predicted"/>
<name>A0A067C9M1_SAPPC</name>
<dbReference type="VEuPathDB" id="FungiDB:SPRG_11148"/>
<dbReference type="RefSeq" id="XP_012206015.1">
    <property type="nucleotide sequence ID" value="XM_012350625.1"/>
</dbReference>
<dbReference type="Proteomes" id="UP000030745">
    <property type="component" value="Unassembled WGS sequence"/>
</dbReference>
<gene>
    <name evidence="1" type="ORF">SPRG_11148</name>
</gene>